<organism evidence="2 3">
    <name type="scientific">Acuticoccus mangrovi</name>
    <dbReference type="NCBI Taxonomy" id="2796142"/>
    <lineage>
        <taxon>Bacteria</taxon>
        <taxon>Pseudomonadati</taxon>
        <taxon>Pseudomonadota</taxon>
        <taxon>Alphaproteobacteria</taxon>
        <taxon>Hyphomicrobiales</taxon>
        <taxon>Amorphaceae</taxon>
        <taxon>Acuticoccus</taxon>
    </lineage>
</organism>
<evidence type="ECO:0000313" key="2">
    <source>
        <dbReference type="EMBL" id="MBJ3776374.1"/>
    </source>
</evidence>
<comment type="caution">
    <text evidence="2">The sequence shown here is derived from an EMBL/GenBank/DDBJ whole genome shotgun (WGS) entry which is preliminary data.</text>
</comment>
<accession>A0A934IGQ2</accession>
<feature type="compositionally biased region" description="Basic and acidic residues" evidence="1">
    <location>
        <begin position="1"/>
        <end position="13"/>
    </location>
</feature>
<dbReference type="AlphaFoldDB" id="A0A934IGQ2"/>
<dbReference type="RefSeq" id="WP_198882276.1">
    <property type="nucleotide sequence ID" value="NZ_JAEKJA010000008.1"/>
</dbReference>
<protein>
    <submittedName>
        <fullName evidence="2">Uncharacterized protein</fullName>
    </submittedName>
</protein>
<reference evidence="2" key="1">
    <citation type="submission" date="2020-12" db="EMBL/GenBank/DDBJ databases">
        <title>Bacterial taxonomy.</title>
        <authorList>
            <person name="Pan X."/>
        </authorList>
    </citation>
    <scope>NUCLEOTIDE SEQUENCE</scope>
    <source>
        <strain evidence="2">B2012</strain>
    </source>
</reference>
<dbReference type="Proteomes" id="UP000609531">
    <property type="component" value="Unassembled WGS sequence"/>
</dbReference>
<feature type="compositionally biased region" description="Basic and acidic residues" evidence="1">
    <location>
        <begin position="34"/>
        <end position="53"/>
    </location>
</feature>
<dbReference type="EMBL" id="JAEKJA010000008">
    <property type="protein sequence ID" value="MBJ3776374.1"/>
    <property type="molecule type" value="Genomic_DNA"/>
</dbReference>
<sequence>MADTAKTPRDDRSAPLSETDLASDIMGRNALQGDDQRNVHNERHAVPDAKQEADANPVESAEMLDKDARARAELGKGNRAKGDRR</sequence>
<name>A0A934IGQ2_9HYPH</name>
<keyword evidence="3" id="KW-1185">Reference proteome</keyword>
<evidence type="ECO:0000256" key="1">
    <source>
        <dbReference type="SAM" id="MobiDB-lite"/>
    </source>
</evidence>
<gene>
    <name evidence="2" type="ORF">JCR33_11775</name>
</gene>
<feature type="compositionally biased region" description="Basic and acidic residues" evidence="1">
    <location>
        <begin position="63"/>
        <end position="76"/>
    </location>
</feature>
<feature type="region of interest" description="Disordered" evidence="1">
    <location>
        <begin position="1"/>
        <end position="85"/>
    </location>
</feature>
<evidence type="ECO:0000313" key="3">
    <source>
        <dbReference type="Proteomes" id="UP000609531"/>
    </source>
</evidence>
<proteinExistence type="predicted"/>